<feature type="transmembrane region" description="Helical" evidence="11">
    <location>
        <begin position="108"/>
        <end position="124"/>
    </location>
</feature>
<evidence type="ECO:0000256" key="2">
    <source>
        <dbReference type="ARBA" id="ARBA00005194"/>
    </source>
</evidence>
<evidence type="ECO:0000256" key="9">
    <source>
        <dbReference type="ARBA" id="ARBA00023136"/>
    </source>
</evidence>
<protein>
    <recommendedName>
        <fullName evidence="11">Elongation of very long chain fatty acids protein</fullName>
        <ecNumber evidence="11">2.3.1.199</ecNumber>
    </recommendedName>
    <alternativeName>
        <fullName evidence="11">Very-long-chain 3-oxoacyl-CoA synthase</fullName>
    </alternativeName>
</protein>
<dbReference type="GO" id="GO:0019367">
    <property type="term" value="P:fatty acid elongation, saturated fatty acid"/>
    <property type="evidence" value="ECO:0007669"/>
    <property type="project" value="TreeGrafter"/>
</dbReference>
<keyword evidence="6 11" id="KW-0276">Fatty acid metabolism</keyword>
<dbReference type="PROSITE" id="PS01188">
    <property type="entry name" value="ELO"/>
    <property type="match status" value="1"/>
</dbReference>
<comment type="similarity">
    <text evidence="11">Belongs to the ELO family.</text>
</comment>
<name>A0A368GAV9_ANCCA</name>
<keyword evidence="13" id="KW-1185">Reference proteome</keyword>
<evidence type="ECO:0000256" key="5">
    <source>
        <dbReference type="ARBA" id="ARBA00022692"/>
    </source>
</evidence>
<reference evidence="12 13" key="1">
    <citation type="submission" date="2014-10" db="EMBL/GenBank/DDBJ databases">
        <title>Draft genome of the hookworm Ancylostoma caninum.</title>
        <authorList>
            <person name="Mitreva M."/>
        </authorList>
    </citation>
    <scope>NUCLEOTIDE SEQUENCE [LARGE SCALE GENOMIC DNA]</scope>
    <source>
        <strain evidence="12 13">Baltimore</strain>
    </source>
</reference>
<evidence type="ECO:0000313" key="13">
    <source>
        <dbReference type="Proteomes" id="UP000252519"/>
    </source>
</evidence>
<accession>A0A368GAV9</accession>
<evidence type="ECO:0000256" key="4">
    <source>
        <dbReference type="ARBA" id="ARBA00022679"/>
    </source>
</evidence>
<dbReference type="GO" id="GO:0034626">
    <property type="term" value="P:fatty acid elongation, polyunsaturated fatty acid"/>
    <property type="evidence" value="ECO:0007669"/>
    <property type="project" value="TreeGrafter"/>
</dbReference>
<dbReference type="EC" id="2.3.1.199" evidence="11"/>
<dbReference type="GO" id="GO:0042761">
    <property type="term" value="P:very long-chain fatty acid biosynthetic process"/>
    <property type="evidence" value="ECO:0007669"/>
    <property type="project" value="TreeGrafter"/>
</dbReference>
<comment type="caution">
    <text evidence="11">Lacks conserved residue(s) required for the propagation of feature annotation.</text>
</comment>
<dbReference type="STRING" id="29170.A0A368GAV9"/>
<dbReference type="PANTHER" id="PTHR11157:SF156">
    <property type="entry name" value="FATTY ACID ELONGATION PROTEIN 4-RELATED"/>
    <property type="match status" value="1"/>
</dbReference>
<evidence type="ECO:0000256" key="11">
    <source>
        <dbReference type="RuleBase" id="RU361115"/>
    </source>
</evidence>
<comment type="subcellular location">
    <subcellularLocation>
        <location evidence="1">Membrane</location>
        <topology evidence="1">Multi-pass membrane protein</topology>
    </subcellularLocation>
</comment>
<organism evidence="12 13">
    <name type="scientific">Ancylostoma caninum</name>
    <name type="common">Dog hookworm</name>
    <dbReference type="NCBI Taxonomy" id="29170"/>
    <lineage>
        <taxon>Eukaryota</taxon>
        <taxon>Metazoa</taxon>
        <taxon>Ecdysozoa</taxon>
        <taxon>Nematoda</taxon>
        <taxon>Chromadorea</taxon>
        <taxon>Rhabditida</taxon>
        <taxon>Rhabditina</taxon>
        <taxon>Rhabditomorpha</taxon>
        <taxon>Strongyloidea</taxon>
        <taxon>Ancylostomatidae</taxon>
        <taxon>Ancylostomatinae</taxon>
        <taxon>Ancylostoma</taxon>
    </lineage>
</organism>
<sequence>MLHRLTRMPTDTNMLCQWNASAVFGGGPWKFFNAIGITASPFHSCTFLPLKATIQKAMEKREAFSLRTTLFLWNASLAAFSIVGLVRFSEVVELGDTLFIVLRKKRLIFLHYYHHAAVLIYALHSAAEHSNPGRTFVFMNYLAHSCMYTYYALATFGIRLPRWVCSHPIIR</sequence>
<dbReference type="Pfam" id="PF01151">
    <property type="entry name" value="ELO"/>
    <property type="match status" value="1"/>
</dbReference>
<feature type="transmembrane region" description="Helical" evidence="11">
    <location>
        <begin position="70"/>
        <end position="88"/>
    </location>
</feature>
<evidence type="ECO:0000256" key="8">
    <source>
        <dbReference type="ARBA" id="ARBA00023098"/>
    </source>
</evidence>
<dbReference type="GO" id="GO:0009922">
    <property type="term" value="F:fatty acid elongase activity"/>
    <property type="evidence" value="ECO:0007669"/>
    <property type="project" value="UniProtKB-EC"/>
</dbReference>
<dbReference type="UniPathway" id="UPA00094"/>
<keyword evidence="9 11" id="KW-0472">Membrane</keyword>
<comment type="catalytic activity">
    <reaction evidence="11">
        <text>a very-long-chain acyl-CoA + malonyl-CoA + H(+) = a very-long-chain 3-oxoacyl-CoA + CO2 + CoA</text>
        <dbReference type="Rhea" id="RHEA:32727"/>
        <dbReference type="ChEBI" id="CHEBI:15378"/>
        <dbReference type="ChEBI" id="CHEBI:16526"/>
        <dbReference type="ChEBI" id="CHEBI:57287"/>
        <dbReference type="ChEBI" id="CHEBI:57384"/>
        <dbReference type="ChEBI" id="CHEBI:90725"/>
        <dbReference type="ChEBI" id="CHEBI:90736"/>
        <dbReference type="EC" id="2.3.1.199"/>
    </reaction>
</comment>
<evidence type="ECO:0000313" key="12">
    <source>
        <dbReference type="EMBL" id="RCN40828.1"/>
    </source>
</evidence>
<keyword evidence="7 11" id="KW-1133">Transmembrane helix</keyword>
<dbReference type="InterPro" id="IPR002076">
    <property type="entry name" value="ELO_fam"/>
</dbReference>
<evidence type="ECO:0000256" key="10">
    <source>
        <dbReference type="ARBA" id="ARBA00023160"/>
    </source>
</evidence>
<keyword evidence="10 11" id="KW-0275">Fatty acid biosynthesis</keyword>
<comment type="caution">
    <text evidence="12">The sequence shown here is derived from an EMBL/GenBank/DDBJ whole genome shotgun (WGS) entry which is preliminary data.</text>
</comment>
<comment type="pathway">
    <text evidence="2">Lipid metabolism; fatty acid biosynthesis.</text>
</comment>
<feature type="transmembrane region" description="Helical" evidence="11">
    <location>
        <begin position="136"/>
        <end position="153"/>
    </location>
</feature>
<dbReference type="PANTHER" id="PTHR11157">
    <property type="entry name" value="FATTY ACID ACYL TRANSFERASE-RELATED"/>
    <property type="match status" value="1"/>
</dbReference>
<evidence type="ECO:0000256" key="1">
    <source>
        <dbReference type="ARBA" id="ARBA00004141"/>
    </source>
</evidence>
<keyword evidence="8 11" id="KW-0443">Lipid metabolism</keyword>
<dbReference type="GO" id="GO:0034625">
    <property type="term" value="P:fatty acid elongation, monounsaturated fatty acid"/>
    <property type="evidence" value="ECO:0007669"/>
    <property type="project" value="TreeGrafter"/>
</dbReference>
<keyword evidence="4 11" id="KW-0808">Transferase</keyword>
<dbReference type="GO" id="GO:0005789">
    <property type="term" value="C:endoplasmic reticulum membrane"/>
    <property type="evidence" value="ECO:0007669"/>
    <property type="project" value="TreeGrafter"/>
</dbReference>
<dbReference type="OrthoDB" id="10259681at2759"/>
<dbReference type="AlphaFoldDB" id="A0A368GAV9"/>
<dbReference type="Proteomes" id="UP000252519">
    <property type="component" value="Unassembled WGS sequence"/>
</dbReference>
<evidence type="ECO:0000256" key="3">
    <source>
        <dbReference type="ARBA" id="ARBA00022516"/>
    </source>
</evidence>
<gene>
    <name evidence="12" type="ORF">ANCCAN_13239</name>
</gene>
<keyword evidence="5 11" id="KW-0812">Transmembrane</keyword>
<keyword evidence="3 11" id="KW-0444">Lipid biosynthesis</keyword>
<proteinExistence type="inferred from homology"/>
<evidence type="ECO:0000256" key="7">
    <source>
        <dbReference type="ARBA" id="ARBA00022989"/>
    </source>
</evidence>
<dbReference type="InterPro" id="IPR030457">
    <property type="entry name" value="ELO_CS"/>
</dbReference>
<dbReference type="GO" id="GO:0030148">
    <property type="term" value="P:sphingolipid biosynthetic process"/>
    <property type="evidence" value="ECO:0007669"/>
    <property type="project" value="TreeGrafter"/>
</dbReference>
<evidence type="ECO:0000256" key="6">
    <source>
        <dbReference type="ARBA" id="ARBA00022832"/>
    </source>
</evidence>
<dbReference type="EMBL" id="JOJR01000264">
    <property type="protein sequence ID" value="RCN40828.1"/>
    <property type="molecule type" value="Genomic_DNA"/>
</dbReference>